<organism evidence="1 2">
    <name type="scientific">Choristoneura fumiferana</name>
    <name type="common">Spruce budworm moth</name>
    <name type="synonym">Archips fumiferana</name>
    <dbReference type="NCBI Taxonomy" id="7141"/>
    <lineage>
        <taxon>Eukaryota</taxon>
        <taxon>Metazoa</taxon>
        <taxon>Ecdysozoa</taxon>
        <taxon>Arthropoda</taxon>
        <taxon>Hexapoda</taxon>
        <taxon>Insecta</taxon>
        <taxon>Pterygota</taxon>
        <taxon>Neoptera</taxon>
        <taxon>Endopterygota</taxon>
        <taxon>Lepidoptera</taxon>
        <taxon>Glossata</taxon>
        <taxon>Ditrysia</taxon>
        <taxon>Tortricoidea</taxon>
        <taxon>Tortricidae</taxon>
        <taxon>Tortricinae</taxon>
        <taxon>Choristoneura</taxon>
    </lineage>
</organism>
<name>A0ACC0KGV3_CHOFU</name>
<keyword evidence="2" id="KW-1185">Reference proteome</keyword>
<accession>A0ACC0KGV3</accession>
<protein>
    <submittedName>
        <fullName evidence="1">Uncharacterized protein</fullName>
    </submittedName>
</protein>
<evidence type="ECO:0000313" key="2">
    <source>
        <dbReference type="Proteomes" id="UP001064048"/>
    </source>
</evidence>
<evidence type="ECO:0000313" key="1">
    <source>
        <dbReference type="EMBL" id="KAI8435465.1"/>
    </source>
</evidence>
<comment type="caution">
    <text evidence="1">The sequence shown here is derived from an EMBL/GenBank/DDBJ whole genome shotgun (WGS) entry which is preliminary data.</text>
</comment>
<sequence length="140" mass="15139">MIISESWWIEEQWSNYTSWRYTARFLCGARCVGHARVTAHDSYADEGAGAGEGVPRHGATARAHQVLLELSTCRTLLFLPWPSFCDDITVEASVRSDGAAGSRYAEAAQAHAPLLSALLEGAAPHCAPSARPTGARCRRP</sequence>
<proteinExistence type="predicted"/>
<dbReference type="Proteomes" id="UP001064048">
    <property type="component" value="Chromosome 6"/>
</dbReference>
<gene>
    <name evidence="1" type="ORF">MSG28_003768</name>
</gene>
<reference evidence="1 2" key="1">
    <citation type="journal article" date="2022" name="Genome Biol. Evol.">
        <title>The Spruce Budworm Genome: Reconstructing the Evolutionary History of Antifreeze Proteins.</title>
        <authorList>
            <person name="Beliveau C."/>
            <person name="Gagne P."/>
            <person name="Picq S."/>
            <person name="Vernygora O."/>
            <person name="Keeling C.I."/>
            <person name="Pinkney K."/>
            <person name="Doucet D."/>
            <person name="Wen F."/>
            <person name="Johnston J.S."/>
            <person name="Maaroufi H."/>
            <person name="Boyle B."/>
            <person name="Laroche J."/>
            <person name="Dewar K."/>
            <person name="Juretic N."/>
            <person name="Blackburn G."/>
            <person name="Nisole A."/>
            <person name="Brunet B."/>
            <person name="Brandao M."/>
            <person name="Lumley L."/>
            <person name="Duan J."/>
            <person name="Quan G."/>
            <person name="Lucarotti C.J."/>
            <person name="Roe A.D."/>
            <person name="Sperling F.A.H."/>
            <person name="Levesque R.C."/>
            <person name="Cusson M."/>
        </authorList>
    </citation>
    <scope>NUCLEOTIDE SEQUENCE [LARGE SCALE GENOMIC DNA]</scope>
    <source>
        <strain evidence="1">Glfc:IPQL:Cfum</strain>
    </source>
</reference>
<dbReference type="EMBL" id="CM046106">
    <property type="protein sequence ID" value="KAI8435465.1"/>
    <property type="molecule type" value="Genomic_DNA"/>
</dbReference>